<feature type="domain" description="HD" evidence="1">
    <location>
        <begin position="38"/>
        <end position="143"/>
    </location>
</feature>
<dbReference type="RefSeq" id="WP_118613685.1">
    <property type="nucleotide sequence ID" value="NZ_JAJEQN010000002.1"/>
</dbReference>
<dbReference type="Gene3D" id="1.10.3210.10">
    <property type="entry name" value="Hypothetical protein af1432"/>
    <property type="match status" value="1"/>
</dbReference>
<dbReference type="Proteomes" id="UP001198200">
    <property type="component" value="Unassembled WGS sequence"/>
</dbReference>
<protein>
    <submittedName>
        <fullName evidence="2">HD domain-containing protein</fullName>
    </submittedName>
</protein>
<dbReference type="InterPro" id="IPR006674">
    <property type="entry name" value="HD_domain"/>
</dbReference>
<comment type="caution">
    <text evidence="2">The sequence shown here is derived from an EMBL/GenBank/DDBJ whole genome shotgun (WGS) entry which is preliminary data.</text>
</comment>
<organism evidence="2 3">
    <name type="scientific">Anthropogastromicrobium aceti</name>
    <dbReference type="NCBI Taxonomy" id="2981768"/>
    <lineage>
        <taxon>Bacteria</taxon>
        <taxon>Bacillati</taxon>
        <taxon>Bacillota</taxon>
        <taxon>Clostridia</taxon>
        <taxon>Lachnospirales</taxon>
        <taxon>Lachnospiraceae</taxon>
        <taxon>Anthropogastromicrobium</taxon>
    </lineage>
</organism>
<proteinExistence type="predicted"/>
<evidence type="ECO:0000313" key="3">
    <source>
        <dbReference type="Proteomes" id="UP001198200"/>
    </source>
</evidence>
<dbReference type="SUPFAM" id="SSF109604">
    <property type="entry name" value="HD-domain/PDEase-like"/>
    <property type="match status" value="1"/>
</dbReference>
<name>A0AAE3JB15_9FIRM</name>
<keyword evidence="3" id="KW-1185">Reference proteome</keyword>
<accession>A0AAE3JB15</accession>
<evidence type="ECO:0000259" key="1">
    <source>
        <dbReference type="Pfam" id="PF01966"/>
    </source>
</evidence>
<dbReference type="AlphaFoldDB" id="A0AAE3JB15"/>
<reference evidence="2 3" key="1">
    <citation type="submission" date="2021-10" db="EMBL/GenBank/DDBJ databases">
        <title>Anaerobic single-cell dispensing facilitates the cultivation of human gut bacteria.</title>
        <authorList>
            <person name="Afrizal A."/>
        </authorList>
    </citation>
    <scope>NUCLEOTIDE SEQUENCE [LARGE SCALE GENOMIC DNA]</scope>
    <source>
        <strain evidence="2 3">CLA-AA-H224</strain>
    </source>
</reference>
<sequence>MHSRLARDRYFNDFFRYISNSGQFSKTRQFIQHGDTSVYSHCVAVAYVSLWFSYRLHISVSKQSLLMGAFLHDYFLYDWHENDPSHRLHGFTHPKRALINATADWNLSDRTQNIILRHMFPLTPVPPACREAWLVCLADKVCALAETFHMTEQFFASIKYPYDIKNPRPW</sequence>
<dbReference type="EMBL" id="JAJEQN010000002">
    <property type="protein sequence ID" value="MCC2220193.1"/>
    <property type="molecule type" value="Genomic_DNA"/>
</dbReference>
<dbReference type="Pfam" id="PF01966">
    <property type="entry name" value="HD"/>
    <property type="match status" value="1"/>
</dbReference>
<gene>
    <name evidence="2" type="ORF">LKD48_00830</name>
</gene>
<evidence type="ECO:0000313" key="2">
    <source>
        <dbReference type="EMBL" id="MCC2220193.1"/>
    </source>
</evidence>